<proteinExistence type="predicted"/>
<comment type="caution">
    <text evidence="2">The sequence shown here is derived from an EMBL/GenBank/DDBJ whole genome shotgun (WGS) entry which is preliminary data.</text>
</comment>
<dbReference type="EMBL" id="CAKOGP040002313">
    <property type="protein sequence ID" value="CAJ1966816.1"/>
    <property type="molecule type" value="Genomic_DNA"/>
</dbReference>
<evidence type="ECO:0000313" key="3">
    <source>
        <dbReference type="Proteomes" id="UP001295423"/>
    </source>
</evidence>
<dbReference type="AlphaFoldDB" id="A0AAD2GAG4"/>
<protein>
    <submittedName>
        <fullName evidence="2">Uncharacterized protein</fullName>
    </submittedName>
</protein>
<feature type="region of interest" description="Disordered" evidence="1">
    <location>
        <begin position="1"/>
        <end position="81"/>
    </location>
</feature>
<feature type="compositionally biased region" description="Basic residues" evidence="1">
    <location>
        <begin position="14"/>
        <end position="33"/>
    </location>
</feature>
<reference evidence="2" key="1">
    <citation type="submission" date="2023-08" db="EMBL/GenBank/DDBJ databases">
        <authorList>
            <person name="Audoor S."/>
            <person name="Bilcke G."/>
        </authorList>
    </citation>
    <scope>NUCLEOTIDE SEQUENCE</scope>
</reference>
<sequence>MGAKPQLSPNERLARKRAAARMRQQRCRARKRQALLEQKRIQREQMSRSEAEPISTQHASSAFRMRRPTDGEVESALPTSTQQPIYKVVSFESQRSFEEANKGPSKSPVDTIVTVSSPPRKTADVTSITSADSSAATPVPDKEAAAIAAMLSLKSPPSEKKVRTPQRVEMRPREQQRPARSYGVPISAKVPLYKSYNNIRYEKARYAMPPQRVPHYYMGMSHPPPPPRPHPQYRYGYHPSAYHRYVRYD</sequence>
<keyword evidence="3" id="KW-1185">Reference proteome</keyword>
<feature type="compositionally biased region" description="Basic and acidic residues" evidence="1">
    <location>
        <begin position="157"/>
        <end position="177"/>
    </location>
</feature>
<evidence type="ECO:0000313" key="2">
    <source>
        <dbReference type="EMBL" id="CAJ1966816.1"/>
    </source>
</evidence>
<feature type="region of interest" description="Disordered" evidence="1">
    <location>
        <begin position="152"/>
        <end position="183"/>
    </location>
</feature>
<accession>A0AAD2GAG4</accession>
<organism evidence="2 3">
    <name type="scientific">Cylindrotheca closterium</name>
    <dbReference type="NCBI Taxonomy" id="2856"/>
    <lineage>
        <taxon>Eukaryota</taxon>
        <taxon>Sar</taxon>
        <taxon>Stramenopiles</taxon>
        <taxon>Ochrophyta</taxon>
        <taxon>Bacillariophyta</taxon>
        <taxon>Bacillariophyceae</taxon>
        <taxon>Bacillariophycidae</taxon>
        <taxon>Bacillariales</taxon>
        <taxon>Bacillariaceae</taxon>
        <taxon>Cylindrotheca</taxon>
    </lineage>
</organism>
<gene>
    <name evidence="2" type="ORF">CYCCA115_LOCUS22399</name>
</gene>
<name>A0AAD2GAG4_9STRA</name>
<dbReference type="Proteomes" id="UP001295423">
    <property type="component" value="Unassembled WGS sequence"/>
</dbReference>
<feature type="compositionally biased region" description="Basic and acidic residues" evidence="1">
    <location>
        <begin position="37"/>
        <end position="51"/>
    </location>
</feature>
<evidence type="ECO:0000256" key="1">
    <source>
        <dbReference type="SAM" id="MobiDB-lite"/>
    </source>
</evidence>
<feature type="region of interest" description="Disordered" evidence="1">
    <location>
        <begin position="95"/>
        <end position="140"/>
    </location>
</feature>
<feature type="compositionally biased region" description="Low complexity" evidence="1">
    <location>
        <begin position="124"/>
        <end position="137"/>
    </location>
</feature>